<proteinExistence type="predicted"/>
<dbReference type="Pfam" id="PF14164">
    <property type="entry name" value="YqzH"/>
    <property type="match status" value="1"/>
</dbReference>
<evidence type="ECO:0000313" key="1">
    <source>
        <dbReference type="EMBL" id="PWW30458.1"/>
    </source>
</evidence>
<dbReference type="OrthoDB" id="2937597at2"/>
<reference evidence="1 2" key="1">
    <citation type="submission" date="2018-05" db="EMBL/GenBank/DDBJ databases">
        <title>Freshwater and sediment microbial communities from various areas in North America, analyzing microbe dynamics in response to fracking.</title>
        <authorList>
            <person name="Lamendella R."/>
        </authorList>
    </citation>
    <scope>NUCLEOTIDE SEQUENCE [LARGE SCALE GENOMIC DNA]</scope>
    <source>
        <strain evidence="1 2">15_TX</strain>
    </source>
</reference>
<dbReference type="InterPro" id="IPR025546">
    <property type="entry name" value="YqzH"/>
</dbReference>
<name>A0A2V3A1G7_9BACI</name>
<comment type="caution">
    <text evidence="1">The sequence shown here is derived from an EMBL/GenBank/DDBJ whole genome shotgun (WGS) entry which is preliminary data.</text>
</comment>
<gene>
    <name evidence="1" type="ORF">DFO73_103344</name>
</gene>
<dbReference type="EMBL" id="QGTW01000003">
    <property type="protein sequence ID" value="PWW30458.1"/>
    <property type="molecule type" value="Genomic_DNA"/>
</dbReference>
<evidence type="ECO:0000313" key="2">
    <source>
        <dbReference type="Proteomes" id="UP000247150"/>
    </source>
</evidence>
<protein>
    <submittedName>
        <fullName evidence="1">YqzH-like protein</fullName>
    </submittedName>
</protein>
<accession>A0A2V3A1G7</accession>
<dbReference type="RefSeq" id="WP_110064325.1">
    <property type="nucleotide sequence ID" value="NZ_QGTW01000003.1"/>
</dbReference>
<dbReference type="Proteomes" id="UP000247150">
    <property type="component" value="Unassembled WGS sequence"/>
</dbReference>
<dbReference type="AlphaFoldDB" id="A0A2V3A1G7"/>
<sequence>MNKKLIFKMVQNCLKQYNEDSHSILFESREFEEIFNKIIEAKNKEADSDLHEIVNDAVYGYITDSPYF</sequence>
<organism evidence="1 2">
    <name type="scientific">Cytobacillus oceanisediminis</name>
    <dbReference type="NCBI Taxonomy" id="665099"/>
    <lineage>
        <taxon>Bacteria</taxon>
        <taxon>Bacillati</taxon>
        <taxon>Bacillota</taxon>
        <taxon>Bacilli</taxon>
        <taxon>Bacillales</taxon>
        <taxon>Bacillaceae</taxon>
        <taxon>Cytobacillus</taxon>
    </lineage>
</organism>